<name>A0A8J3S8U0_PLARO</name>
<evidence type="ECO:0008006" key="3">
    <source>
        <dbReference type="Google" id="ProtNLM"/>
    </source>
</evidence>
<dbReference type="InterPro" id="IPR027417">
    <property type="entry name" value="P-loop_NTPase"/>
</dbReference>
<sequence length="154" mass="17314">MARAVREAYGRGLALVGQDVIRRDILKEPDRAGAANIGLIDTIVRYSLDHGYHVLLEGILFADRYGNMLQALRSDHRGATHGYYFDIAFTETLRRHATKPQAAEYGEAEMRQWYRERDLLPGGWETIIGQDSSLEVTVQRVLGDSGLLSAPARR</sequence>
<dbReference type="AlphaFoldDB" id="A0A8J3S8U0"/>
<dbReference type="Proteomes" id="UP000655044">
    <property type="component" value="Unassembled WGS sequence"/>
</dbReference>
<keyword evidence="2" id="KW-1185">Reference proteome</keyword>
<dbReference type="RefSeq" id="WP_239147001.1">
    <property type="nucleotide sequence ID" value="NZ_BOOI01000094.1"/>
</dbReference>
<organism evidence="1 2">
    <name type="scientific">Planobispora rosea</name>
    <dbReference type="NCBI Taxonomy" id="35762"/>
    <lineage>
        <taxon>Bacteria</taxon>
        <taxon>Bacillati</taxon>
        <taxon>Actinomycetota</taxon>
        <taxon>Actinomycetes</taxon>
        <taxon>Streptosporangiales</taxon>
        <taxon>Streptosporangiaceae</taxon>
        <taxon>Planobispora</taxon>
    </lineage>
</organism>
<dbReference type="EMBL" id="BOOI01000094">
    <property type="protein sequence ID" value="GIH88919.1"/>
    <property type="molecule type" value="Genomic_DNA"/>
</dbReference>
<evidence type="ECO:0000313" key="2">
    <source>
        <dbReference type="Proteomes" id="UP000655044"/>
    </source>
</evidence>
<reference evidence="1" key="1">
    <citation type="submission" date="2021-01" db="EMBL/GenBank/DDBJ databases">
        <title>Whole genome shotgun sequence of Planobispora rosea NBRC 15558.</title>
        <authorList>
            <person name="Komaki H."/>
            <person name="Tamura T."/>
        </authorList>
    </citation>
    <scope>NUCLEOTIDE SEQUENCE</scope>
    <source>
        <strain evidence="1">NBRC 15558</strain>
    </source>
</reference>
<protein>
    <recommendedName>
        <fullName evidence="3">Kinase</fullName>
    </recommendedName>
</protein>
<comment type="caution">
    <text evidence="1">The sequence shown here is derived from an EMBL/GenBank/DDBJ whole genome shotgun (WGS) entry which is preliminary data.</text>
</comment>
<accession>A0A8J3S8U0</accession>
<gene>
    <name evidence="1" type="ORF">Pro02_73270</name>
</gene>
<evidence type="ECO:0000313" key="1">
    <source>
        <dbReference type="EMBL" id="GIH88919.1"/>
    </source>
</evidence>
<proteinExistence type="predicted"/>
<dbReference type="Gene3D" id="3.40.50.300">
    <property type="entry name" value="P-loop containing nucleotide triphosphate hydrolases"/>
    <property type="match status" value="1"/>
</dbReference>